<evidence type="ECO:0000256" key="10">
    <source>
        <dbReference type="ARBA" id="ARBA00023136"/>
    </source>
</evidence>
<dbReference type="Proteomes" id="UP001174677">
    <property type="component" value="Chromosome 9"/>
</dbReference>
<keyword evidence="6" id="KW-1133">Transmembrane helix</keyword>
<evidence type="ECO:0000256" key="4">
    <source>
        <dbReference type="ARBA" id="ARBA00022692"/>
    </source>
</evidence>
<evidence type="ECO:0000313" key="13">
    <source>
        <dbReference type="Proteomes" id="UP001174677"/>
    </source>
</evidence>
<keyword evidence="13" id="KW-1185">Reference proteome</keyword>
<dbReference type="InterPro" id="IPR001128">
    <property type="entry name" value="Cyt_P450"/>
</dbReference>
<keyword evidence="5 11" id="KW-0479">Metal-binding</keyword>
<dbReference type="PRINTS" id="PR00463">
    <property type="entry name" value="EP450I"/>
</dbReference>
<keyword evidence="8 11" id="KW-0408">Iron</keyword>
<evidence type="ECO:0000256" key="2">
    <source>
        <dbReference type="ARBA" id="ARBA00010617"/>
    </source>
</evidence>
<evidence type="ECO:0000256" key="3">
    <source>
        <dbReference type="ARBA" id="ARBA00022617"/>
    </source>
</evidence>
<dbReference type="InterPro" id="IPR017972">
    <property type="entry name" value="Cyt_P450_CS"/>
</dbReference>
<evidence type="ECO:0000256" key="5">
    <source>
        <dbReference type="ARBA" id="ARBA00022723"/>
    </source>
</evidence>
<keyword evidence="10" id="KW-0472">Membrane</keyword>
<evidence type="ECO:0000256" key="8">
    <source>
        <dbReference type="ARBA" id="ARBA00023004"/>
    </source>
</evidence>
<dbReference type="Gene3D" id="1.10.630.10">
    <property type="entry name" value="Cytochrome P450"/>
    <property type="match status" value="2"/>
</dbReference>
<name>A0ABQ9M2R0_HEVBR</name>
<evidence type="ECO:0000256" key="1">
    <source>
        <dbReference type="ARBA" id="ARBA00004167"/>
    </source>
</evidence>
<dbReference type="SUPFAM" id="SSF48264">
    <property type="entry name" value="Cytochrome P450"/>
    <property type="match status" value="1"/>
</dbReference>
<dbReference type="PANTHER" id="PTHR24282">
    <property type="entry name" value="CYTOCHROME P450 FAMILY MEMBER"/>
    <property type="match status" value="1"/>
</dbReference>
<keyword evidence="9 11" id="KW-0503">Monooxygenase</keyword>
<organism evidence="12 13">
    <name type="scientific">Hevea brasiliensis</name>
    <name type="common">Para rubber tree</name>
    <name type="synonym">Siphonia brasiliensis</name>
    <dbReference type="NCBI Taxonomy" id="3981"/>
    <lineage>
        <taxon>Eukaryota</taxon>
        <taxon>Viridiplantae</taxon>
        <taxon>Streptophyta</taxon>
        <taxon>Embryophyta</taxon>
        <taxon>Tracheophyta</taxon>
        <taxon>Spermatophyta</taxon>
        <taxon>Magnoliopsida</taxon>
        <taxon>eudicotyledons</taxon>
        <taxon>Gunneridae</taxon>
        <taxon>Pentapetalae</taxon>
        <taxon>rosids</taxon>
        <taxon>fabids</taxon>
        <taxon>Malpighiales</taxon>
        <taxon>Euphorbiaceae</taxon>
        <taxon>Crotonoideae</taxon>
        <taxon>Micrandreae</taxon>
        <taxon>Hevea</taxon>
    </lineage>
</organism>
<dbReference type="Pfam" id="PF00067">
    <property type="entry name" value="p450"/>
    <property type="match status" value="2"/>
</dbReference>
<dbReference type="InterPro" id="IPR050665">
    <property type="entry name" value="Cytochrome_P450_Monooxygen"/>
</dbReference>
<dbReference type="PANTHER" id="PTHR24282:SF236">
    <property type="entry name" value="CYTOCHROME P450"/>
    <property type="match status" value="1"/>
</dbReference>
<protein>
    <recommendedName>
        <fullName evidence="14">Cytochrome P450</fullName>
    </recommendedName>
</protein>
<evidence type="ECO:0000313" key="12">
    <source>
        <dbReference type="EMBL" id="KAJ9174138.1"/>
    </source>
</evidence>
<keyword evidence="3 11" id="KW-0349">Heme</keyword>
<gene>
    <name evidence="12" type="ORF">P3X46_017198</name>
</gene>
<accession>A0ABQ9M2R0</accession>
<proteinExistence type="inferred from homology"/>
<sequence length="452" mass="52335">MIILVLSYLFVCFITLLLTKFFYELWWNPIRIQSALSSKGIAGPSYRFYYGNSDDMIRMRKESASRKNYVNWIGPQPQLIITELQLVKEILNNKDEYPKPEFKSFTKKIFGDGLLRARGEKWFRQRKLANHAFHGENLKGMIPAMIASVEMMLERWRQHEGKEIEVNKEFKILTSEIISRTAFGSSHLEGQHIFEMLSRLVLLLSINAYKVRIPGLEKIVKTKDEIESDKLEQDVRDSILKMIRKREEEANQEADKTKKISIDDIVDDSLTWTIFLLAIHTDWQEKARNEILQLFGQENPTSDYLSRLKIMTMIVNESQRLYTPIIALVREIHKGTRLGNLIAPSKMDILIPTLALHHDPEIWGEDVHLFKPERFAEGVAKATKNNIFAFCPFSLGPRNCVGMNFALTEIKIALLMILQRYRFTLSPTYVHSPVILLATCPQKGLPIILQPL</sequence>
<dbReference type="InterPro" id="IPR002401">
    <property type="entry name" value="Cyt_P450_E_grp-I"/>
</dbReference>
<evidence type="ECO:0000256" key="7">
    <source>
        <dbReference type="ARBA" id="ARBA00023002"/>
    </source>
</evidence>
<keyword evidence="4" id="KW-0812">Transmembrane</keyword>
<evidence type="ECO:0000256" key="11">
    <source>
        <dbReference type="RuleBase" id="RU000461"/>
    </source>
</evidence>
<dbReference type="PROSITE" id="PS00086">
    <property type="entry name" value="CYTOCHROME_P450"/>
    <property type="match status" value="1"/>
</dbReference>
<comment type="subcellular location">
    <subcellularLocation>
        <location evidence="1">Membrane</location>
        <topology evidence="1">Single-pass membrane protein</topology>
    </subcellularLocation>
</comment>
<dbReference type="EMBL" id="JARPOI010000009">
    <property type="protein sequence ID" value="KAJ9174138.1"/>
    <property type="molecule type" value="Genomic_DNA"/>
</dbReference>
<comment type="similarity">
    <text evidence="2 11">Belongs to the cytochrome P450 family.</text>
</comment>
<evidence type="ECO:0000256" key="6">
    <source>
        <dbReference type="ARBA" id="ARBA00022989"/>
    </source>
</evidence>
<evidence type="ECO:0000256" key="9">
    <source>
        <dbReference type="ARBA" id="ARBA00023033"/>
    </source>
</evidence>
<comment type="caution">
    <text evidence="12">The sequence shown here is derived from an EMBL/GenBank/DDBJ whole genome shotgun (WGS) entry which is preliminary data.</text>
</comment>
<keyword evidence="7 11" id="KW-0560">Oxidoreductase</keyword>
<reference evidence="12" key="1">
    <citation type="journal article" date="2023" name="Plant Biotechnol. J.">
        <title>Chromosome-level wild Hevea brasiliensis genome provides new tools for genomic-assisted breeding and valuable loci to elevate rubber yield.</title>
        <authorList>
            <person name="Cheng H."/>
            <person name="Song X."/>
            <person name="Hu Y."/>
            <person name="Wu T."/>
            <person name="Yang Q."/>
            <person name="An Z."/>
            <person name="Feng S."/>
            <person name="Deng Z."/>
            <person name="Wu W."/>
            <person name="Zeng X."/>
            <person name="Tu M."/>
            <person name="Wang X."/>
            <person name="Huang H."/>
        </authorList>
    </citation>
    <scope>NUCLEOTIDE SEQUENCE</scope>
    <source>
        <strain evidence="12">MT/VB/25A 57/8</strain>
    </source>
</reference>
<dbReference type="PRINTS" id="PR00385">
    <property type="entry name" value="P450"/>
</dbReference>
<evidence type="ECO:0008006" key="14">
    <source>
        <dbReference type="Google" id="ProtNLM"/>
    </source>
</evidence>
<dbReference type="InterPro" id="IPR036396">
    <property type="entry name" value="Cyt_P450_sf"/>
</dbReference>